<evidence type="ECO:0000256" key="7">
    <source>
        <dbReference type="ARBA" id="ARBA00022885"/>
    </source>
</evidence>
<dbReference type="SMART" id="SM00382">
    <property type="entry name" value="AAA"/>
    <property type="match status" value="1"/>
</dbReference>
<dbReference type="InterPro" id="IPR050086">
    <property type="entry name" value="MetN_ABC_transporter-like"/>
</dbReference>
<keyword evidence="7" id="KW-0918">Phosphonate transport</keyword>
<comment type="caution">
    <text evidence="10">The sequence shown here is derived from an EMBL/GenBank/DDBJ whole genome shotgun (WGS) entry which is preliminary data.</text>
</comment>
<keyword evidence="11" id="KW-1185">Reference proteome</keyword>
<dbReference type="Proteomes" id="UP000076925">
    <property type="component" value="Unassembled WGS sequence"/>
</dbReference>
<evidence type="ECO:0000256" key="6">
    <source>
        <dbReference type="ARBA" id="ARBA00022840"/>
    </source>
</evidence>
<evidence type="ECO:0000313" key="10">
    <source>
        <dbReference type="EMBL" id="KYC39788.1"/>
    </source>
</evidence>
<comment type="similarity">
    <text evidence="2">Belongs to the ABC transporter superfamily.</text>
</comment>
<protein>
    <submittedName>
        <fullName evidence="10">ABC transporter ATP-binding protein</fullName>
    </submittedName>
</protein>
<dbReference type="InterPro" id="IPR027417">
    <property type="entry name" value="P-loop_NTPase"/>
</dbReference>
<dbReference type="Pfam" id="PF00005">
    <property type="entry name" value="ABC_tran"/>
    <property type="match status" value="1"/>
</dbReference>
<evidence type="ECO:0000256" key="3">
    <source>
        <dbReference type="ARBA" id="ARBA00022448"/>
    </source>
</evidence>
<dbReference type="RefSeq" id="WP_017740644.1">
    <property type="nucleotide sequence ID" value="NZ_KQ976354.1"/>
</dbReference>
<keyword evidence="4" id="KW-1003">Cell membrane</keyword>
<proteinExistence type="inferred from homology"/>
<accession>A0A139X520</accession>
<evidence type="ECO:0000313" key="11">
    <source>
        <dbReference type="Proteomes" id="UP000076925"/>
    </source>
</evidence>
<dbReference type="GO" id="GO:0005524">
    <property type="term" value="F:ATP binding"/>
    <property type="evidence" value="ECO:0007669"/>
    <property type="project" value="UniProtKB-KW"/>
</dbReference>
<evidence type="ECO:0000256" key="1">
    <source>
        <dbReference type="ARBA" id="ARBA00004202"/>
    </source>
</evidence>
<keyword evidence="8" id="KW-0472">Membrane</keyword>
<dbReference type="PROSITE" id="PS50893">
    <property type="entry name" value="ABC_TRANSPORTER_2"/>
    <property type="match status" value="1"/>
</dbReference>
<evidence type="ECO:0000256" key="8">
    <source>
        <dbReference type="ARBA" id="ARBA00023136"/>
    </source>
</evidence>
<dbReference type="EMBL" id="ANNX02000032">
    <property type="protein sequence ID" value="KYC39788.1"/>
    <property type="molecule type" value="Genomic_DNA"/>
</dbReference>
<feature type="domain" description="ABC transporter" evidence="9">
    <location>
        <begin position="6"/>
        <end position="224"/>
    </location>
</feature>
<dbReference type="GO" id="GO:0005886">
    <property type="term" value="C:plasma membrane"/>
    <property type="evidence" value="ECO:0007669"/>
    <property type="project" value="UniProtKB-SubCell"/>
</dbReference>
<evidence type="ECO:0000256" key="4">
    <source>
        <dbReference type="ARBA" id="ARBA00022475"/>
    </source>
</evidence>
<dbReference type="STRING" id="128403.WA1_30000"/>
<dbReference type="InterPro" id="IPR017871">
    <property type="entry name" value="ABC_transporter-like_CS"/>
</dbReference>
<sequence>MENSFLNVKDIGKEFNRTQVLSHVSFSLEKGESMVIQGPSGCGKTTLLRCIAFLEEVNQGQIIFNGETVSKPGFIKRNFGKHRLEIGMVFQQLYLWSHMTILENVSLPLWLRNGKRKKIADKVAKEKLALLGIEHKANDYPNQLSGGQRQRAALARALVHSPQLLLLDEITANLDSETADKVIAIVEEISKNTSVILITHSHLSLANWSYVLFFDGIQWKFKKT</sequence>
<dbReference type="Gene3D" id="3.40.50.300">
    <property type="entry name" value="P-loop containing nucleotide triphosphate hydrolases"/>
    <property type="match status" value="1"/>
</dbReference>
<dbReference type="OrthoDB" id="581709at2"/>
<dbReference type="PANTHER" id="PTHR43166:SF9">
    <property type="entry name" value="GLUTAMATE_ASPARTATE IMPORT ATP-BINDING PROTEIN GLTL"/>
    <property type="match status" value="1"/>
</dbReference>
<dbReference type="InterPro" id="IPR003593">
    <property type="entry name" value="AAA+_ATPase"/>
</dbReference>
<dbReference type="GO" id="GO:0016887">
    <property type="term" value="F:ATP hydrolysis activity"/>
    <property type="evidence" value="ECO:0007669"/>
    <property type="project" value="InterPro"/>
</dbReference>
<comment type="subcellular location">
    <subcellularLocation>
        <location evidence="1">Cell membrane</location>
        <topology evidence="1">Peripheral membrane protein</topology>
    </subcellularLocation>
</comment>
<gene>
    <name evidence="10" type="ORF">WA1_30000</name>
</gene>
<reference evidence="10 11" key="1">
    <citation type="journal article" date="2013" name="Genome Biol. Evol.">
        <title>Genomes of Stigonematalean cyanobacteria (subsection V) and the evolution of oxygenic photosynthesis from prokaryotes to plastids.</title>
        <authorList>
            <person name="Dagan T."/>
            <person name="Roettger M."/>
            <person name="Stucken K."/>
            <person name="Landan G."/>
            <person name="Koch R."/>
            <person name="Major P."/>
            <person name="Gould S.B."/>
            <person name="Goremykin V.V."/>
            <person name="Rippka R."/>
            <person name="Tandeau de Marsac N."/>
            <person name="Gugger M."/>
            <person name="Lockhart P.J."/>
            <person name="Allen J.F."/>
            <person name="Brune I."/>
            <person name="Maus I."/>
            <person name="Puhler A."/>
            <person name="Martin W.F."/>
        </authorList>
    </citation>
    <scope>NUCLEOTIDE SEQUENCE [LARGE SCALE GENOMIC DNA]</scope>
    <source>
        <strain evidence="10 11">PCC 7110</strain>
    </source>
</reference>
<evidence type="ECO:0000256" key="2">
    <source>
        <dbReference type="ARBA" id="ARBA00005417"/>
    </source>
</evidence>
<name>A0A139X520_9CYAN</name>
<dbReference type="PANTHER" id="PTHR43166">
    <property type="entry name" value="AMINO ACID IMPORT ATP-BINDING PROTEIN"/>
    <property type="match status" value="1"/>
</dbReference>
<keyword evidence="3" id="KW-0813">Transport</keyword>
<dbReference type="GO" id="GO:0015716">
    <property type="term" value="P:organic phosphonate transport"/>
    <property type="evidence" value="ECO:0007669"/>
    <property type="project" value="UniProtKB-KW"/>
</dbReference>
<dbReference type="PROSITE" id="PS00211">
    <property type="entry name" value="ABC_TRANSPORTER_1"/>
    <property type="match status" value="1"/>
</dbReference>
<keyword evidence="6 10" id="KW-0067">ATP-binding</keyword>
<dbReference type="AlphaFoldDB" id="A0A139X520"/>
<evidence type="ECO:0000259" key="9">
    <source>
        <dbReference type="PROSITE" id="PS50893"/>
    </source>
</evidence>
<keyword evidence="5" id="KW-0547">Nucleotide-binding</keyword>
<organism evidence="10 11">
    <name type="scientific">Scytonema hofmannii PCC 7110</name>
    <dbReference type="NCBI Taxonomy" id="128403"/>
    <lineage>
        <taxon>Bacteria</taxon>
        <taxon>Bacillati</taxon>
        <taxon>Cyanobacteriota</taxon>
        <taxon>Cyanophyceae</taxon>
        <taxon>Nostocales</taxon>
        <taxon>Scytonemataceae</taxon>
        <taxon>Scytonema</taxon>
    </lineage>
</organism>
<dbReference type="InterPro" id="IPR003439">
    <property type="entry name" value="ABC_transporter-like_ATP-bd"/>
</dbReference>
<evidence type="ECO:0000256" key="5">
    <source>
        <dbReference type="ARBA" id="ARBA00022741"/>
    </source>
</evidence>
<dbReference type="SUPFAM" id="SSF52540">
    <property type="entry name" value="P-loop containing nucleoside triphosphate hydrolases"/>
    <property type="match status" value="1"/>
</dbReference>